<gene>
    <name evidence="1" type="ORF">ACFPER_16740</name>
</gene>
<keyword evidence="2" id="KW-1185">Reference proteome</keyword>
<dbReference type="EMBL" id="JBHSJC010000002">
    <property type="protein sequence ID" value="MFC4830444.1"/>
    <property type="molecule type" value="Genomic_DNA"/>
</dbReference>
<sequence>MSNQTTDAAPAPFTMIGDPSAAVCEGDACLLPVEPESTPVK</sequence>
<organism evidence="1 2">
    <name type="scientific">Agromyces aurantiacus</name>
    <dbReference type="NCBI Taxonomy" id="165814"/>
    <lineage>
        <taxon>Bacteria</taxon>
        <taxon>Bacillati</taxon>
        <taxon>Actinomycetota</taxon>
        <taxon>Actinomycetes</taxon>
        <taxon>Micrococcales</taxon>
        <taxon>Microbacteriaceae</taxon>
        <taxon>Agromyces</taxon>
    </lineage>
</organism>
<protein>
    <submittedName>
        <fullName evidence="1">Uncharacterized protein</fullName>
    </submittedName>
</protein>
<name>A0ABV9RA77_9MICO</name>
<reference evidence="2" key="1">
    <citation type="journal article" date="2019" name="Int. J. Syst. Evol. Microbiol.">
        <title>The Global Catalogue of Microorganisms (GCM) 10K type strain sequencing project: providing services to taxonomists for standard genome sequencing and annotation.</title>
        <authorList>
            <consortium name="The Broad Institute Genomics Platform"/>
            <consortium name="The Broad Institute Genome Sequencing Center for Infectious Disease"/>
            <person name="Wu L."/>
            <person name="Ma J."/>
        </authorList>
    </citation>
    <scope>NUCLEOTIDE SEQUENCE [LARGE SCALE GENOMIC DNA]</scope>
    <source>
        <strain evidence="2">CGMCC 1.12192</strain>
    </source>
</reference>
<evidence type="ECO:0000313" key="1">
    <source>
        <dbReference type="EMBL" id="MFC4830444.1"/>
    </source>
</evidence>
<dbReference type="Proteomes" id="UP001595960">
    <property type="component" value="Unassembled WGS sequence"/>
</dbReference>
<accession>A0ABV9RA77</accession>
<evidence type="ECO:0000313" key="2">
    <source>
        <dbReference type="Proteomes" id="UP001595960"/>
    </source>
</evidence>
<dbReference type="RefSeq" id="WP_275588149.1">
    <property type="nucleotide sequence ID" value="NZ_JAFBBW010000001.1"/>
</dbReference>
<proteinExistence type="predicted"/>
<comment type="caution">
    <text evidence="1">The sequence shown here is derived from an EMBL/GenBank/DDBJ whole genome shotgun (WGS) entry which is preliminary data.</text>
</comment>